<reference evidence="3 4" key="1">
    <citation type="submission" date="2019-12" db="EMBL/GenBank/DDBJ databases">
        <title>Chromosome-level assembly of the Caenorhabditis remanei genome.</title>
        <authorList>
            <person name="Teterina A.A."/>
            <person name="Willis J.H."/>
            <person name="Phillips P.C."/>
        </authorList>
    </citation>
    <scope>NUCLEOTIDE SEQUENCE [LARGE SCALE GENOMIC DNA]</scope>
    <source>
        <strain evidence="3 4">PX506</strain>
        <tissue evidence="3">Whole organism</tissue>
    </source>
</reference>
<proteinExistence type="predicted"/>
<evidence type="ECO:0008006" key="5">
    <source>
        <dbReference type="Google" id="ProtNLM"/>
    </source>
</evidence>
<protein>
    <recommendedName>
        <fullName evidence="5">G-protein coupled receptors family 1 profile domain-containing protein</fullName>
    </recommendedName>
</protein>
<keyword evidence="2" id="KW-1133">Transmembrane helix</keyword>
<dbReference type="KEGG" id="crq:GCK72_018001"/>
<feature type="transmembrane region" description="Helical" evidence="2">
    <location>
        <begin position="243"/>
        <end position="262"/>
    </location>
</feature>
<dbReference type="EMBL" id="WUAV01000005">
    <property type="protein sequence ID" value="KAF1751447.1"/>
    <property type="molecule type" value="Genomic_DNA"/>
</dbReference>
<evidence type="ECO:0000256" key="1">
    <source>
        <dbReference type="SAM" id="Coils"/>
    </source>
</evidence>
<sequence length="290" mass="33827">MISKQRQESEEKPLDEQLELLQEKIAELIVTNEATENQLTNLTFESNDVISYLKKLVEEKDEETARVEEMLDEQMKESDRKFKIHRENYELEEKKLKEEIEKLKSEMSIMAIEQARADLSNVVLKLIEEVFDETNGYMQTYIQVVFLRIQSYLELYLTAMADFLVVEMAFCRVMAFYTTNRSNTDNSSRMLKVVLIMFLFVKTPQALLVIFNSLFLLDYYLLIAPLSTEFLKALDAANASASFIIYCVISSHFREVFVRIFVPGGIQRRIYSARTMQVTTVESTRKAAWS</sequence>
<dbReference type="CTD" id="78776619"/>
<evidence type="ECO:0000313" key="4">
    <source>
        <dbReference type="Proteomes" id="UP000483820"/>
    </source>
</evidence>
<organism evidence="3 4">
    <name type="scientific">Caenorhabditis remanei</name>
    <name type="common">Caenorhabditis vulgaris</name>
    <dbReference type="NCBI Taxonomy" id="31234"/>
    <lineage>
        <taxon>Eukaryota</taxon>
        <taxon>Metazoa</taxon>
        <taxon>Ecdysozoa</taxon>
        <taxon>Nematoda</taxon>
        <taxon>Chromadorea</taxon>
        <taxon>Rhabditida</taxon>
        <taxon>Rhabditina</taxon>
        <taxon>Rhabditomorpha</taxon>
        <taxon>Rhabditoidea</taxon>
        <taxon>Rhabditidae</taxon>
        <taxon>Peloderinae</taxon>
        <taxon>Caenorhabditis</taxon>
    </lineage>
</organism>
<accession>A0A6A5G8Q4</accession>
<feature type="coiled-coil region" evidence="1">
    <location>
        <begin position="18"/>
        <end position="113"/>
    </location>
</feature>
<dbReference type="AlphaFoldDB" id="A0A6A5G8Q4"/>
<name>A0A6A5G8Q4_CAERE</name>
<dbReference type="SUPFAM" id="SSF81321">
    <property type="entry name" value="Family A G protein-coupled receptor-like"/>
    <property type="match status" value="1"/>
</dbReference>
<dbReference type="Proteomes" id="UP000483820">
    <property type="component" value="Chromosome V"/>
</dbReference>
<comment type="caution">
    <text evidence="3">The sequence shown here is derived from an EMBL/GenBank/DDBJ whole genome shotgun (WGS) entry which is preliminary data.</text>
</comment>
<dbReference type="PANTHER" id="PTHR47419:SF1">
    <property type="entry name" value="G-PROTEIN COUPLED RECEPTORS FAMILY 1 PROFILE DOMAIN-CONTAINING PROTEIN"/>
    <property type="match status" value="1"/>
</dbReference>
<keyword evidence="1" id="KW-0175">Coiled coil</keyword>
<dbReference type="GeneID" id="78776619"/>
<feature type="transmembrane region" description="Helical" evidence="2">
    <location>
        <begin position="190"/>
        <end position="223"/>
    </location>
</feature>
<keyword evidence="2" id="KW-0812">Transmembrane</keyword>
<evidence type="ECO:0000256" key="2">
    <source>
        <dbReference type="SAM" id="Phobius"/>
    </source>
</evidence>
<dbReference type="PANTHER" id="PTHR47419">
    <property type="entry name" value="DROMYOSUPPRESSIN RECEPTOR RELATED-RELATED"/>
    <property type="match status" value="1"/>
</dbReference>
<dbReference type="RefSeq" id="XP_053581255.1">
    <property type="nucleotide sequence ID" value="XM_053732342.1"/>
</dbReference>
<keyword evidence="2" id="KW-0472">Membrane</keyword>
<evidence type="ECO:0000313" key="3">
    <source>
        <dbReference type="EMBL" id="KAF1751447.1"/>
    </source>
</evidence>
<dbReference type="Gene3D" id="1.20.1070.10">
    <property type="entry name" value="Rhodopsin 7-helix transmembrane proteins"/>
    <property type="match status" value="1"/>
</dbReference>
<gene>
    <name evidence="3" type="ORF">GCK72_018001</name>
</gene>